<dbReference type="Proteomes" id="UP000494165">
    <property type="component" value="Unassembled WGS sequence"/>
</dbReference>
<keyword evidence="9" id="KW-0833">Ubl conjugation pathway</keyword>
<dbReference type="InterPro" id="IPR001876">
    <property type="entry name" value="Znf_RanBP2"/>
</dbReference>
<accession>A0A8S1BMQ7</accession>
<keyword evidence="8 13" id="KW-0863">Zinc-finger</keyword>
<evidence type="ECO:0000256" key="4">
    <source>
        <dbReference type="ARBA" id="ARBA00022670"/>
    </source>
</evidence>
<evidence type="ECO:0000256" key="1">
    <source>
        <dbReference type="ARBA" id="ARBA00000707"/>
    </source>
</evidence>
<comment type="caution">
    <text evidence="16">The sequence shown here is derived from an EMBL/GenBank/DDBJ whole genome shotgun (WGS) entry which is preliminary data.</text>
</comment>
<evidence type="ECO:0000256" key="9">
    <source>
        <dbReference type="ARBA" id="ARBA00022786"/>
    </source>
</evidence>
<keyword evidence="4" id="KW-0645">Protease</keyword>
<dbReference type="Gene3D" id="1.25.40.560">
    <property type="match status" value="1"/>
</dbReference>
<feature type="domain" description="OTU" evidence="15">
    <location>
        <begin position="347"/>
        <end position="505"/>
    </location>
</feature>
<dbReference type="Pfam" id="PF02338">
    <property type="entry name" value="OTU"/>
    <property type="match status" value="1"/>
</dbReference>
<comment type="similarity">
    <text evidence="2">Belongs to the peptidase C64 family.</text>
</comment>
<dbReference type="GO" id="GO:0007010">
    <property type="term" value="P:cytoskeleton organization"/>
    <property type="evidence" value="ECO:0007669"/>
    <property type="project" value="TreeGrafter"/>
</dbReference>
<dbReference type="InterPro" id="IPR041294">
    <property type="entry name" value="AnkUBD"/>
</dbReference>
<dbReference type="GO" id="GO:0030177">
    <property type="term" value="P:positive regulation of Wnt signaling pathway"/>
    <property type="evidence" value="ECO:0007669"/>
    <property type="project" value="TreeGrafter"/>
</dbReference>
<reference evidence="16 17" key="1">
    <citation type="submission" date="2020-04" db="EMBL/GenBank/DDBJ databases">
        <authorList>
            <person name="Alioto T."/>
            <person name="Alioto T."/>
            <person name="Gomez Garrido J."/>
        </authorList>
    </citation>
    <scope>NUCLEOTIDE SEQUENCE [LARGE SCALE GENOMIC DNA]</scope>
</reference>
<dbReference type="GO" id="GO:0005737">
    <property type="term" value="C:cytoplasm"/>
    <property type="evidence" value="ECO:0007669"/>
    <property type="project" value="TreeGrafter"/>
</dbReference>
<evidence type="ECO:0000256" key="7">
    <source>
        <dbReference type="ARBA" id="ARBA00022737"/>
    </source>
</evidence>
<evidence type="ECO:0000256" key="2">
    <source>
        <dbReference type="ARBA" id="ARBA00005865"/>
    </source>
</evidence>
<evidence type="ECO:0000313" key="16">
    <source>
        <dbReference type="EMBL" id="CAB3360652.1"/>
    </source>
</evidence>
<dbReference type="InterPro" id="IPR049768">
    <property type="entry name" value="ZRANB1_OTU"/>
</dbReference>
<evidence type="ECO:0000256" key="13">
    <source>
        <dbReference type="PROSITE-ProRule" id="PRU00322"/>
    </source>
</evidence>
<dbReference type="GO" id="GO:0008270">
    <property type="term" value="F:zinc ion binding"/>
    <property type="evidence" value="ECO:0007669"/>
    <property type="project" value="UniProtKB-KW"/>
</dbReference>
<evidence type="ECO:0000256" key="11">
    <source>
        <dbReference type="ARBA" id="ARBA00022807"/>
    </source>
</evidence>
<keyword evidence="12" id="KW-0862">Zinc</keyword>
<dbReference type="Gene3D" id="4.10.1060.10">
    <property type="entry name" value="Zinc finger, RanBP2-type"/>
    <property type="match status" value="1"/>
</dbReference>
<dbReference type="PROSITE" id="PS50802">
    <property type="entry name" value="OTU"/>
    <property type="match status" value="1"/>
</dbReference>
<dbReference type="GO" id="GO:0016477">
    <property type="term" value="P:cell migration"/>
    <property type="evidence" value="ECO:0007669"/>
    <property type="project" value="TreeGrafter"/>
</dbReference>
<keyword evidence="11" id="KW-0788">Thiol protease</keyword>
<dbReference type="EMBL" id="CADEPI010000003">
    <property type="protein sequence ID" value="CAB3360652.1"/>
    <property type="molecule type" value="Genomic_DNA"/>
</dbReference>
<dbReference type="AlphaFoldDB" id="A0A8S1BMQ7"/>
<dbReference type="EC" id="3.4.19.12" evidence="3"/>
<comment type="catalytic activity">
    <reaction evidence="1">
        <text>Thiol-dependent hydrolysis of ester, thioester, amide, peptide and isopeptide bonds formed by the C-terminal Gly of ubiquitin (a 76-residue protein attached to proteins as an intracellular targeting signal).</text>
        <dbReference type="EC" id="3.4.19.12"/>
    </reaction>
</comment>
<dbReference type="PROSITE" id="PS50199">
    <property type="entry name" value="ZF_RANBP2_2"/>
    <property type="match status" value="1"/>
</dbReference>
<dbReference type="OrthoDB" id="6275030at2759"/>
<dbReference type="PROSITE" id="PS01358">
    <property type="entry name" value="ZF_RANBP2_1"/>
    <property type="match status" value="2"/>
</dbReference>
<dbReference type="GO" id="GO:0035523">
    <property type="term" value="P:protein K29-linked deubiquitination"/>
    <property type="evidence" value="ECO:0007669"/>
    <property type="project" value="TreeGrafter"/>
</dbReference>
<dbReference type="GO" id="GO:0016055">
    <property type="term" value="P:Wnt signaling pathway"/>
    <property type="evidence" value="ECO:0007669"/>
    <property type="project" value="UniProtKB-KW"/>
</dbReference>
<feature type="domain" description="RanBP2-type" evidence="14">
    <location>
        <begin position="4"/>
        <end position="33"/>
    </location>
</feature>
<dbReference type="InterPro" id="IPR036443">
    <property type="entry name" value="Znf_RanBP2_sf"/>
</dbReference>
<evidence type="ECO:0000313" key="17">
    <source>
        <dbReference type="Proteomes" id="UP000494165"/>
    </source>
</evidence>
<dbReference type="PANTHER" id="PTHR13367">
    <property type="entry name" value="UBIQUITIN THIOESTERASE"/>
    <property type="match status" value="1"/>
</dbReference>
<organism evidence="16 17">
    <name type="scientific">Cloeon dipterum</name>
    <dbReference type="NCBI Taxonomy" id="197152"/>
    <lineage>
        <taxon>Eukaryota</taxon>
        <taxon>Metazoa</taxon>
        <taxon>Ecdysozoa</taxon>
        <taxon>Arthropoda</taxon>
        <taxon>Hexapoda</taxon>
        <taxon>Insecta</taxon>
        <taxon>Pterygota</taxon>
        <taxon>Palaeoptera</taxon>
        <taxon>Ephemeroptera</taxon>
        <taxon>Pisciforma</taxon>
        <taxon>Baetidae</taxon>
        <taxon>Cloeon</taxon>
    </lineage>
</organism>
<dbReference type="InterPro" id="IPR051346">
    <property type="entry name" value="OTU_Deubiquitinase"/>
</dbReference>
<evidence type="ECO:0000259" key="15">
    <source>
        <dbReference type="PROSITE" id="PS50802"/>
    </source>
</evidence>
<dbReference type="SMART" id="SM00547">
    <property type="entry name" value="ZnF_RBZ"/>
    <property type="match status" value="2"/>
</dbReference>
<evidence type="ECO:0000256" key="6">
    <source>
        <dbReference type="ARBA" id="ARBA00022723"/>
    </source>
</evidence>
<keyword evidence="17" id="KW-1185">Reference proteome</keyword>
<keyword evidence="10" id="KW-0378">Hydrolase</keyword>
<keyword evidence="5" id="KW-0879">Wnt signaling pathway</keyword>
<dbReference type="GO" id="GO:0070530">
    <property type="term" value="F:K63-linked polyubiquitin modification-dependent protein binding"/>
    <property type="evidence" value="ECO:0007669"/>
    <property type="project" value="TreeGrafter"/>
</dbReference>
<dbReference type="GO" id="GO:0005634">
    <property type="term" value="C:nucleus"/>
    <property type="evidence" value="ECO:0007669"/>
    <property type="project" value="TreeGrafter"/>
</dbReference>
<evidence type="ECO:0000256" key="5">
    <source>
        <dbReference type="ARBA" id="ARBA00022687"/>
    </source>
</evidence>
<name>A0A8S1BMQ7_9INSE</name>
<evidence type="ECO:0000256" key="12">
    <source>
        <dbReference type="ARBA" id="ARBA00022833"/>
    </source>
</evidence>
<protein>
    <recommendedName>
        <fullName evidence="3">ubiquitinyl hydrolase 1</fullName>
        <ecNumber evidence="3">3.4.19.12</ecNumber>
    </recommendedName>
</protein>
<keyword evidence="7" id="KW-0677">Repeat</keyword>
<dbReference type="GO" id="GO:1990168">
    <property type="term" value="P:protein K33-linked deubiquitination"/>
    <property type="evidence" value="ECO:0007669"/>
    <property type="project" value="TreeGrafter"/>
</dbReference>
<keyword evidence="6" id="KW-0479">Metal-binding</keyword>
<evidence type="ECO:0000256" key="10">
    <source>
        <dbReference type="ARBA" id="ARBA00022801"/>
    </source>
</evidence>
<proteinExistence type="inferred from homology"/>
<dbReference type="SUPFAM" id="SSF90209">
    <property type="entry name" value="Ran binding protein zinc finger-like"/>
    <property type="match status" value="1"/>
</dbReference>
<evidence type="ECO:0000259" key="14">
    <source>
        <dbReference type="PROSITE" id="PS50199"/>
    </source>
</evidence>
<dbReference type="InterPro" id="IPR003323">
    <property type="entry name" value="OTU_dom"/>
</dbReference>
<dbReference type="Pfam" id="PF18418">
    <property type="entry name" value="AnkUBD"/>
    <property type="match status" value="1"/>
</dbReference>
<sequence>MSATREKWACDFCTYENYPSAVKCTMCRASRALIEQGGSEVIYELGQSAASSETCSGKSSPLAGGGAEATATNQAELSDQLAALQLADDTLREQQQQQKWICLRCTYQNWPRTLNCTMCLQRRVGVPAGPGGGSPEAAGGPGAADNRLVAARRESPSHDNNADAERRRRQARQADWPWLDACLGVVQGDSRPVEAYLANGGDPTRQLTATEVNLLNRPSAFDVGHTLVHLAIRFQKEDLLATLLSQIEGGGMGIKRVPSYVAPDLAADIRRHVASIVRQRKGANFPCFYVAEVATFALPAEVEDLPQAVQEQLYEELLDRDAQSQLESDPPALNWSLEITMRLGSRLVALWNRSAGDCLLDSAMQASWGVFDRDNTLRRALAESLRHSGHIFYPRWREYEAVQASLMHFSLDEAQWEEDWAALLSLAAQPGASLEQLHVFVLAHVLRRPIVVYGVKLVKSFRGEALGLARFEGVYLPLLWDSTFCHRSPLALGYTRGHFSALVPLEPYTDPARGATPDDDLQVTFLPLQSHDRKLLPVHFLTQAEVGMEEALLRQWLDVCVSEGGLLVAQQRLDKRPLLVAQMIEEWLNHYRRLAQTASAPFSRAVAVQDYSSDGDSDDE</sequence>
<evidence type="ECO:0000256" key="3">
    <source>
        <dbReference type="ARBA" id="ARBA00012759"/>
    </source>
</evidence>
<evidence type="ECO:0000256" key="8">
    <source>
        <dbReference type="ARBA" id="ARBA00022771"/>
    </source>
</evidence>
<dbReference type="PANTHER" id="PTHR13367:SF28">
    <property type="entry name" value="UBIQUITIN THIOESTERASE ZRANB1"/>
    <property type="match status" value="1"/>
</dbReference>
<gene>
    <name evidence="16" type="ORF">CLODIP_2_CD08925</name>
</gene>
<dbReference type="GO" id="GO:0071947">
    <property type="term" value="P:protein deubiquitination involved in ubiquitin-dependent protein catabolic process"/>
    <property type="evidence" value="ECO:0007669"/>
    <property type="project" value="TreeGrafter"/>
</dbReference>
<dbReference type="Gene3D" id="2.30.30.380">
    <property type="entry name" value="Zn-finger domain of Sec23/24"/>
    <property type="match status" value="1"/>
</dbReference>
<dbReference type="CDD" id="cd22767">
    <property type="entry name" value="OTU_ZRANB1"/>
    <property type="match status" value="1"/>
</dbReference>
<dbReference type="GO" id="GO:0004843">
    <property type="term" value="F:cysteine-type deubiquitinase activity"/>
    <property type="evidence" value="ECO:0007669"/>
    <property type="project" value="UniProtKB-EC"/>
</dbReference>